<dbReference type="SUPFAM" id="SSF48452">
    <property type="entry name" value="TPR-like"/>
    <property type="match status" value="1"/>
</dbReference>
<evidence type="ECO:0000313" key="2">
    <source>
        <dbReference type="Proteomes" id="UP001602245"/>
    </source>
</evidence>
<accession>A0ABW6WI77</accession>
<protein>
    <submittedName>
        <fullName evidence="1">Uncharacterized protein</fullName>
    </submittedName>
</protein>
<gene>
    <name evidence="1" type="ORF">ACFY35_20870</name>
</gene>
<dbReference type="Gene3D" id="1.25.40.10">
    <property type="entry name" value="Tetratricopeptide repeat domain"/>
    <property type="match status" value="1"/>
</dbReference>
<comment type="caution">
    <text evidence="1">The sequence shown here is derived from an EMBL/GenBank/DDBJ whole genome shotgun (WGS) entry which is preliminary data.</text>
</comment>
<evidence type="ECO:0000313" key="1">
    <source>
        <dbReference type="EMBL" id="MFF5291901.1"/>
    </source>
</evidence>
<name>A0ABW6WI77_9ACTN</name>
<dbReference type="RefSeq" id="WP_157295885.1">
    <property type="nucleotide sequence ID" value="NZ_JBIAZU010000003.1"/>
</dbReference>
<dbReference type="Proteomes" id="UP001602245">
    <property type="component" value="Unassembled WGS sequence"/>
</dbReference>
<keyword evidence="2" id="KW-1185">Reference proteome</keyword>
<dbReference type="InterPro" id="IPR011990">
    <property type="entry name" value="TPR-like_helical_dom_sf"/>
</dbReference>
<proteinExistence type="predicted"/>
<reference evidence="1 2" key="1">
    <citation type="submission" date="2024-10" db="EMBL/GenBank/DDBJ databases">
        <title>The Natural Products Discovery Center: Release of the First 8490 Sequenced Strains for Exploring Actinobacteria Biosynthetic Diversity.</title>
        <authorList>
            <person name="Kalkreuter E."/>
            <person name="Kautsar S.A."/>
            <person name="Yang D."/>
            <person name="Bader C.D."/>
            <person name="Teijaro C.N."/>
            <person name="Fluegel L."/>
            <person name="Davis C.M."/>
            <person name="Simpson J.R."/>
            <person name="Lauterbach L."/>
            <person name="Steele A.D."/>
            <person name="Gui C."/>
            <person name="Meng S."/>
            <person name="Li G."/>
            <person name="Viehrig K."/>
            <person name="Ye F."/>
            <person name="Su P."/>
            <person name="Kiefer A.F."/>
            <person name="Nichols A."/>
            <person name="Cepeda A.J."/>
            <person name="Yan W."/>
            <person name="Fan B."/>
            <person name="Jiang Y."/>
            <person name="Adhikari A."/>
            <person name="Zheng C.-J."/>
            <person name="Schuster L."/>
            <person name="Cowan T.M."/>
            <person name="Smanski M.J."/>
            <person name="Chevrette M.G."/>
            <person name="De Carvalho L.P.S."/>
            <person name="Shen B."/>
        </authorList>
    </citation>
    <scope>NUCLEOTIDE SEQUENCE [LARGE SCALE GENOMIC DNA]</scope>
    <source>
        <strain evidence="1 2">NPDC000087</strain>
    </source>
</reference>
<organism evidence="1 2">
    <name type="scientific">Paractinoplanes globisporus</name>
    <dbReference type="NCBI Taxonomy" id="113565"/>
    <lineage>
        <taxon>Bacteria</taxon>
        <taxon>Bacillati</taxon>
        <taxon>Actinomycetota</taxon>
        <taxon>Actinomycetes</taxon>
        <taxon>Micromonosporales</taxon>
        <taxon>Micromonosporaceae</taxon>
        <taxon>Paractinoplanes</taxon>
    </lineage>
</organism>
<dbReference type="EMBL" id="JBIAZU010000003">
    <property type="protein sequence ID" value="MFF5291901.1"/>
    <property type="molecule type" value="Genomic_DNA"/>
</dbReference>
<sequence length="545" mass="60181">MPAKVKLRFDRSRLVSRRRSAYRWLALDDHPRRDENDLGVDVVKRYTPNAAFKNARIRWHGSRQALADAANLHLSKAYQLAASDIGLIERGVVTYPRPPRRAALRMELHADTDAEIGLYDSRTQEPIAETEHSLRGMGASADLEPSRLPPPPTAFVSATVPDPEFDWLARVDSFVARAGASLSREADYHSLVSQLIDWARKMNRRDVLYWLSSAAAAAAAAPVLEGLDLDAADRVTQAIANPHRVDDDTIAHIEAVLWRCMRQDDTLGPQAALDTTLAQIRLVLTLMPGAEGRAKDRLLSLYANLSRFAGWLSFDLGNYEAAADHYETARTAAHRAHDTELGAFVLCNLSHLATWRGQPRTGIDHALAAIGWATQTDDDGLKAYAWDVAARAYALDQQEKSALNAIEQASNSLTHPQAGMPPDQSHVYFYSRGQLASTKAACHLYLGQDDRGVSEAEKALTAIDSSFVRNLALTSLYLGTCLTRSPRPDVDRAAKTIGDAARLAAHNRSPRLTQRLRQGWTELAPWRQHSAVAHLGEKLVDYGIM</sequence>